<evidence type="ECO:0000256" key="2">
    <source>
        <dbReference type="SAM" id="MobiDB-lite"/>
    </source>
</evidence>
<proteinExistence type="predicted"/>
<dbReference type="PANTHER" id="PTHR15154">
    <property type="entry name" value="HAMARTIN"/>
    <property type="match status" value="1"/>
</dbReference>
<evidence type="ECO:0000313" key="4">
    <source>
        <dbReference type="Proteomes" id="UP001437256"/>
    </source>
</evidence>
<feature type="coiled-coil region" evidence="1">
    <location>
        <begin position="577"/>
        <end position="643"/>
    </location>
</feature>
<accession>A0ABR3AD30</accession>
<feature type="region of interest" description="Disordered" evidence="2">
    <location>
        <begin position="749"/>
        <end position="793"/>
    </location>
</feature>
<evidence type="ECO:0008006" key="5">
    <source>
        <dbReference type="Google" id="ProtNLM"/>
    </source>
</evidence>
<dbReference type="InterPro" id="IPR007483">
    <property type="entry name" value="Hamartin"/>
</dbReference>
<comment type="caution">
    <text evidence="3">The sequence shown here is derived from an EMBL/GenBank/DDBJ whole genome shotgun (WGS) entry which is preliminary data.</text>
</comment>
<keyword evidence="1" id="KW-0175">Coiled coil</keyword>
<evidence type="ECO:0000313" key="3">
    <source>
        <dbReference type="EMBL" id="KAL0071483.1"/>
    </source>
</evidence>
<feature type="compositionally biased region" description="Basic and acidic residues" evidence="2">
    <location>
        <begin position="767"/>
        <end position="793"/>
    </location>
</feature>
<sequence>MELTELSRQVRLVCESSLPLTDLLAAVEEFVEGSLSDKSIPSRLEQELQSVYDDVVDQSPSHIQIFLALLFQLRLLLSPSSIISSWFDLVIRPALRLPKLSTSAVQQARELVLLALSSGDEASHKKVLDFRRRVLDLYLYDAYNEGSGDDVLEWAELNSLEREKGVFWKSNLEEILLKFGELRPLELLNEIDRHFVDPPSRLQLVIFMNIYISSPCFTWSTGAILAEHSLMDNLVLSLLLDNSTTICTISLNVLTKLLPIYAVHASSVLPGMLHRLFAIFSRMLCWRRKLVIPSEDPEHPDEEDIWDQDGDIDPTPSLVPRDDLNWQLLGSIFPGSSSPPNCRTYFSFLYYLFPSNLFKFLWQPILYFNESPFPSPYQIDWNNVFDETKLRTLSEYLFRRHIFHPRMLWQGAEDEQAGRCFWRKYDVACIASEAALLDIRNISLAFRERLRNAANKTTLDDKSPEKFDQPQVLLQSMVETAALLKSGSDIKTVQTTSHWSPPGFGEPAPEDHVPEVHLPSHAEASTPPTRVVSDLQRQVLLLRSELNFELWLARENIKHIGRLHQDRSLTQNAEVERQGLYNKLRNYRSQVGRLESELRENKEQAIATKNQYVDWNAELQKKLRELREEKKAWIAEAAKLRSDSTEAEGLFKAQGKLLSDATKEVFHLQTQRKETQHKVDRLHDYEKQIEQHMKMQTLWSEDFARFNERGLELEFVKSRNRQLELRLQSLEESRQALERDNETYRRQVQALEHLSPRTPPRRYPFSEPRKRQRPNEITEESHRALREQNSDLREEVEELRTMVELLRGQVEGKHGLVAEPRASPTSPLLT</sequence>
<protein>
    <recommendedName>
        <fullName evidence="5">Hamartin</fullName>
    </recommendedName>
</protein>
<dbReference type="EMBL" id="JBBXMP010000003">
    <property type="protein sequence ID" value="KAL0071483.1"/>
    <property type="molecule type" value="Genomic_DNA"/>
</dbReference>
<evidence type="ECO:0000256" key="1">
    <source>
        <dbReference type="SAM" id="Coils"/>
    </source>
</evidence>
<dbReference type="Proteomes" id="UP001437256">
    <property type="component" value="Unassembled WGS sequence"/>
</dbReference>
<reference evidence="3 4" key="1">
    <citation type="submission" date="2024-05" db="EMBL/GenBank/DDBJ databases">
        <title>A draft genome resource for the thread blight pathogen Marasmius tenuissimus strain MS-2.</title>
        <authorList>
            <person name="Yulfo-Soto G.E."/>
            <person name="Baruah I.K."/>
            <person name="Amoako-Attah I."/>
            <person name="Bukari Y."/>
            <person name="Meinhardt L.W."/>
            <person name="Bailey B.A."/>
            <person name="Cohen S.P."/>
        </authorList>
    </citation>
    <scope>NUCLEOTIDE SEQUENCE [LARGE SCALE GENOMIC DNA]</scope>
    <source>
        <strain evidence="3 4">MS-2</strain>
    </source>
</reference>
<name>A0ABR3AD30_9AGAR</name>
<dbReference type="PANTHER" id="PTHR15154:SF2">
    <property type="entry name" value="HAMARTIN"/>
    <property type="match status" value="1"/>
</dbReference>
<keyword evidence="4" id="KW-1185">Reference proteome</keyword>
<gene>
    <name evidence="3" type="ORF">AAF712_001340</name>
</gene>
<organism evidence="3 4">
    <name type="scientific">Marasmius tenuissimus</name>
    <dbReference type="NCBI Taxonomy" id="585030"/>
    <lineage>
        <taxon>Eukaryota</taxon>
        <taxon>Fungi</taxon>
        <taxon>Dikarya</taxon>
        <taxon>Basidiomycota</taxon>
        <taxon>Agaricomycotina</taxon>
        <taxon>Agaricomycetes</taxon>
        <taxon>Agaricomycetidae</taxon>
        <taxon>Agaricales</taxon>
        <taxon>Marasmiineae</taxon>
        <taxon>Marasmiaceae</taxon>
        <taxon>Marasmius</taxon>
    </lineage>
</organism>